<dbReference type="Gene3D" id="3.40.50.2000">
    <property type="entry name" value="Glycogen Phosphorylase B"/>
    <property type="match status" value="2"/>
</dbReference>
<dbReference type="SUPFAM" id="SSF53756">
    <property type="entry name" value="UDP-Glycosyltransferase/glycogen phosphorylase"/>
    <property type="match status" value="1"/>
</dbReference>
<accession>A0A6P6YMP6</accession>
<keyword evidence="2 4" id="KW-0328">Glycosyltransferase</keyword>
<dbReference type="InterPro" id="IPR050271">
    <property type="entry name" value="UDP-glycosyltransferase"/>
</dbReference>
<evidence type="ECO:0000256" key="3">
    <source>
        <dbReference type="ARBA" id="ARBA00022679"/>
    </source>
</evidence>
<gene>
    <name evidence="7" type="primary">LOC113799627</name>
</gene>
<dbReference type="CDD" id="cd03784">
    <property type="entry name" value="GT1_Gtf-like"/>
    <property type="match status" value="1"/>
</dbReference>
<keyword evidence="6" id="KW-1185">Reference proteome</keyword>
<comment type="similarity">
    <text evidence="1 4">Belongs to the UDP-glycosyltransferase family.</text>
</comment>
<reference evidence="7" key="1">
    <citation type="submission" date="2025-08" db="UniProtKB">
        <authorList>
            <consortium name="RefSeq"/>
        </authorList>
    </citation>
    <scope>IDENTIFICATION</scope>
    <source>
        <strain evidence="7">Airmid</strain>
    </source>
</reference>
<dbReference type="Proteomes" id="UP000515146">
    <property type="component" value="Unplaced"/>
</dbReference>
<dbReference type="GO" id="GO:0016020">
    <property type="term" value="C:membrane"/>
    <property type="evidence" value="ECO:0007669"/>
    <property type="project" value="UniProtKB-SubCell"/>
</dbReference>
<dbReference type="FunCoup" id="A0A6P6YMP6">
    <property type="interactions" value="289"/>
</dbReference>
<dbReference type="InterPro" id="IPR002213">
    <property type="entry name" value="UDP_glucos_trans"/>
</dbReference>
<evidence type="ECO:0000313" key="7">
    <source>
        <dbReference type="RefSeq" id="XP_027206131.1"/>
    </source>
</evidence>
<dbReference type="InParanoid" id="A0A6P6YMP6"/>
<evidence type="ECO:0000313" key="6">
    <source>
        <dbReference type="Proteomes" id="UP000515146"/>
    </source>
</evidence>
<evidence type="ECO:0000256" key="1">
    <source>
        <dbReference type="ARBA" id="ARBA00009995"/>
    </source>
</evidence>
<evidence type="ECO:0000256" key="4">
    <source>
        <dbReference type="RuleBase" id="RU003718"/>
    </source>
</evidence>
<protein>
    <recommendedName>
        <fullName evidence="5">UDP-glucuronosyltransferase</fullName>
        <ecNumber evidence="5">2.4.1.17</ecNumber>
    </recommendedName>
</protein>
<keyword evidence="3 4" id="KW-0808">Transferase</keyword>
<dbReference type="PANTHER" id="PTHR48043:SF145">
    <property type="entry name" value="FI06409P-RELATED"/>
    <property type="match status" value="1"/>
</dbReference>
<proteinExistence type="inferred from homology"/>
<dbReference type="OMA" id="NPYLDIC"/>
<dbReference type="PANTHER" id="PTHR48043">
    <property type="entry name" value="EG:EG0003.4 PROTEIN-RELATED"/>
    <property type="match status" value="1"/>
</dbReference>
<comment type="subcellular location">
    <subcellularLocation>
        <location evidence="5">Membrane</location>
        <topology evidence="5">Single-pass membrane protein</topology>
    </subcellularLocation>
</comment>
<dbReference type="InterPro" id="IPR035595">
    <property type="entry name" value="UDP_glycos_trans_CS"/>
</dbReference>
<evidence type="ECO:0000256" key="5">
    <source>
        <dbReference type="RuleBase" id="RU362059"/>
    </source>
</evidence>
<dbReference type="RefSeq" id="XP_027206131.1">
    <property type="nucleotide sequence ID" value="XM_027350330.1"/>
</dbReference>
<dbReference type="EC" id="2.4.1.17" evidence="5"/>
<sequence length="459" mass="52346">MASQPKKLMKIFFMPMDGVGHINACVGMAQALAKRGHQIYFLTNPMFAGSYSKHGFQEFVLQSDVKKQMLAGNGENNDKKAHPIKAFAPMLQKMRESGMLSGKTPFEKIKIFDPNEEEEVDLMAKIYEEMKEVHPKIVELIEQEKPDLIIVDHFLVPPCIAYGKTPWAFLFSGNPIFILDHPELPPISSGYPTNDRTHWDEFREKFSKGFPAAIRYRQNMLNKDFGYPDVPSNQFLFQSPYLNIYGYPEELDYTDLITLPETYVRLDAFCRDSPESFELPTEFKAKIKPGDKLIYVSMGSMGSIDVDLMKRLVAELVKSPHKYIFSMGPAHDQYELADNMWGEGFLPQTKLLPLVDLVITHGGNNTVTETFSFGKPMIVLPLFGDQYDNAQRITEKGYGNRMNGYLFKEGELCQMIDKMLDDKEMQQRCLAAAKRLSATNSKEKACEKIEQIVEQLSSK</sequence>
<dbReference type="OrthoDB" id="6499590at2759"/>
<dbReference type="PROSITE" id="PS00375">
    <property type="entry name" value="UDPGT"/>
    <property type="match status" value="1"/>
</dbReference>
<name>A0A6P6YMP6_DERPT</name>
<comment type="catalytic activity">
    <reaction evidence="5">
        <text>glucuronate acceptor + UDP-alpha-D-glucuronate = acceptor beta-D-glucuronoside + UDP + H(+)</text>
        <dbReference type="Rhea" id="RHEA:21032"/>
        <dbReference type="ChEBI" id="CHEBI:15378"/>
        <dbReference type="ChEBI" id="CHEBI:58052"/>
        <dbReference type="ChEBI" id="CHEBI:58223"/>
        <dbReference type="ChEBI" id="CHEBI:132367"/>
        <dbReference type="ChEBI" id="CHEBI:132368"/>
        <dbReference type="EC" id="2.4.1.17"/>
    </reaction>
</comment>
<dbReference type="AlphaFoldDB" id="A0A6P6YMP6"/>
<dbReference type="KEGG" id="dpte:113799627"/>
<dbReference type="Pfam" id="PF00201">
    <property type="entry name" value="UDPGT"/>
    <property type="match status" value="1"/>
</dbReference>
<dbReference type="GO" id="GO:0015020">
    <property type="term" value="F:glucuronosyltransferase activity"/>
    <property type="evidence" value="ECO:0007669"/>
    <property type="project" value="UniProtKB-EC"/>
</dbReference>
<evidence type="ECO:0000256" key="2">
    <source>
        <dbReference type="ARBA" id="ARBA00022676"/>
    </source>
</evidence>
<organism evidence="6 7">
    <name type="scientific">Dermatophagoides pteronyssinus</name>
    <name type="common">European house dust mite</name>
    <dbReference type="NCBI Taxonomy" id="6956"/>
    <lineage>
        <taxon>Eukaryota</taxon>
        <taxon>Metazoa</taxon>
        <taxon>Ecdysozoa</taxon>
        <taxon>Arthropoda</taxon>
        <taxon>Chelicerata</taxon>
        <taxon>Arachnida</taxon>
        <taxon>Acari</taxon>
        <taxon>Acariformes</taxon>
        <taxon>Sarcoptiformes</taxon>
        <taxon>Astigmata</taxon>
        <taxon>Psoroptidia</taxon>
        <taxon>Analgoidea</taxon>
        <taxon>Pyroglyphidae</taxon>
        <taxon>Dermatophagoidinae</taxon>
        <taxon>Dermatophagoides</taxon>
    </lineage>
</organism>